<evidence type="ECO:0000313" key="4">
    <source>
        <dbReference type="Proteomes" id="UP000789508"/>
    </source>
</evidence>
<protein>
    <submittedName>
        <fullName evidence="3">6630_t:CDS:1</fullName>
    </submittedName>
</protein>
<dbReference type="Proteomes" id="UP000789508">
    <property type="component" value="Unassembled WGS sequence"/>
</dbReference>
<keyword evidence="1" id="KW-0238">DNA-binding</keyword>
<dbReference type="OrthoDB" id="498543at2759"/>
<dbReference type="InterPro" id="IPR036910">
    <property type="entry name" value="HMG_box_dom_sf"/>
</dbReference>
<comment type="caution">
    <text evidence="3">The sequence shown here is derived from an EMBL/GenBank/DDBJ whole genome shotgun (WGS) entry which is preliminary data.</text>
</comment>
<dbReference type="InterPro" id="IPR009071">
    <property type="entry name" value="HMG_box_dom"/>
</dbReference>
<gene>
    <name evidence="3" type="ORF">ALEPTO_LOCUS5100</name>
</gene>
<dbReference type="Pfam" id="PF00505">
    <property type="entry name" value="HMG_box"/>
    <property type="match status" value="1"/>
</dbReference>
<keyword evidence="4" id="KW-1185">Reference proteome</keyword>
<feature type="DNA-binding region" description="HMG box" evidence="1">
    <location>
        <begin position="52"/>
        <end position="120"/>
    </location>
</feature>
<accession>A0A9N9FHR5</accession>
<name>A0A9N9FHR5_9GLOM</name>
<dbReference type="PROSITE" id="PS50118">
    <property type="entry name" value="HMG_BOX_2"/>
    <property type="match status" value="1"/>
</dbReference>
<dbReference type="SUPFAM" id="SSF47095">
    <property type="entry name" value="HMG-box"/>
    <property type="match status" value="1"/>
</dbReference>
<evidence type="ECO:0000313" key="3">
    <source>
        <dbReference type="EMBL" id="CAG8534437.1"/>
    </source>
</evidence>
<reference evidence="3" key="1">
    <citation type="submission" date="2021-06" db="EMBL/GenBank/DDBJ databases">
        <authorList>
            <person name="Kallberg Y."/>
            <person name="Tangrot J."/>
            <person name="Rosling A."/>
        </authorList>
    </citation>
    <scope>NUCLEOTIDE SEQUENCE</scope>
    <source>
        <strain evidence="3">FL130A</strain>
    </source>
</reference>
<evidence type="ECO:0000259" key="2">
    <source>
        <dbReference type="PROSITE" id="PS50118"/>
    </source>
</evidence>
<keyword evidence="1" id="KW-0539">Nucleus</keyword>
<proteinExistence type="predicted"/>
<evidence type="ECO:0000256" key="1">
    <source>
        <dbReference type="PROSITE-ProRule" id="PRU00267"/>
    </source>
</evidence>
<dbReference type="GO" id="GO:0005634">
    <property type="term" value="C:nucleus"/>
    <property type="evidence" value="ECO:0007669"/>
    <property type="project" value="UniProtKB-UniRule"/>
</dbReference>
<dbReference type="Gene3D" id="1.10.30.10">
    <property type="entry name" value="High mobility group box domain"/>
    <property type="match status" value="1"/>
</dbReference>
<dbReference type="CDD" id="cd00084">
    <property type="entry name" value="HMG-box_SF"/>
    <property type="match status" value="2"/>
</dbReference>
<dbReference type="EMBL" id="CAJVPS010001341">
    <property type="protein sequence ID" value="CAG8534437.1"/>
    <property type="molecule type" value="Genomic_DNA"/>
</dbReference>
<sequence length="291" mass="34549">EKIKKLGFKIDSSDLSSFVAEKWKSLPQEQKEIFENIKQNLLQRRKATNIFRNRPPEAWTIFYYYVVKKIKQHGFQIDSSDFDKSVSEKWKSLPQDRKKIFENIKQSLQQAYNDNNQKRINSGPKSLLQHLLNTPDDEHIMTDDERMEGVEVSIKQTDYTIFLPLTTELQKYADKIGERFEKAEHNRRVCSVLLKRVNSAAGEVKSLRQLKNDYNWFFEKLQGVMKYFNEYRAHEFSMDRKFYSLIGEFEKVAEELTIALQNRLIFVKPKGQNIEDDKAINLDMRDMEKVI</sequence>
<dbReference type="AlphaFoldDB" id="A0A9N9FHR5"/>
<organism evidence="3 4">
    <name type="scientific">Ambispora leptoticha</name>
    <dbReference type="NCBI Taxonomy" id="144679"/>
    <lineage>
        <taxon>Eukaryota</taxon>
        <taxon>Fungi</taxon>
        <taxon>Fungi incertae sedis</taxon>
        <taxon>Mucoromycota</taxon>
        <taxon>Glomeromycotina</taxon>
        <taxon>Glomeromycetes</taxon>
        <taxon>Archaeosporales</taxon>
        <taxon>Ambisporaceae</taxon>
        <taxon>Ambispora</taxon>
    </lineage>
</organism>
<feature type="domain" description="HMG box" evidence="2">
    <location>
        <begin position="52"/>
        <end position="120"/>
    </location>
</feature>
<dbReference type="GO" id="GO:0003677">
    <property type="term" value="F:DNA binding"/>
    <property type="evidence" value="ECO:0007669"/>
    <property type="project" value="UniProtKB-UniRule"/>
</dbReference>
<feature type="non-terminal residue" evidence="3">
    <location>
        <position position="291"/>
    </location>
</feature>